<proteinExistence type="predicted"/>
<dbReference type="EMBL" id="SSTD01000132">
    <property type="protein sequence ID" value="TYK31552.1"/>
    <property type="molecule type" value="Genomic_DNA"/>
</dbReference>
<comment type="caution">
    <text evidence="2">The sequence shown here is derived from an EMBL/GenBank/DDBJ whole genome shotgun (WGS) entry which is preliminary data.</text>
</comment>
<organism evidence="2 3">
    <name type="scientific">Cucumis melo var. makuwa</name>
    <name type="common">Oriental melon</name>
    <dbReference type="NCBI Taxonomy" id="1194695"/>
    <lineage>
        <taxon>Eukaryota</taxon>
        <taxon>Viridiplantae</taxon>
        <taxon>Streptophyta</taxon>
        <taxon>Embryophyta</taxon>
        <taxon>Tracheophyta</taxon>
        <taxon>Spermatophyta</taxon>
        <taxon>Magnoliopsida</taxon>
        <taxon>eudicotyledons</taxon>
        <taxon>Gunneridae</taxon>
        <taxon>Pentapetalae</taxon>
        <taxon>rosids</taxon>
        <taxon>fabids</taxon>
        <taxon>Cucurbitales</taxon>
        <taxon>Cucurbitaceae</taxon>
        <taxon>Benincaseae</taxon>
        <taxon>Cucumis</taxon>
    </lineage>
</organism>
<accession>A0A5D3E6K2</accession>
<reference evidence="2 3" key="1">
    <citation type="submission" date="2019-08" db="EMBL/GenBank/DDBJ databases">
        <title>Draft genome sequences of two oriental melons (Cucumis melo L. var makuwa).</title>
        <authorList>
            <person name="Kwon S.-Y."/>
        </authorList>
    </citation>
    <scope>NUCLEOTIDE SEQUENCE [LARGE SCALE GENOMIC DNA]</scope>
    <source>
        <strain evidence="3">cv. Chang Bougi</strain>
        <tissue evidence="2">Leaf</tissue>
    </source>
</reference>
<feature type="region of interest" description="Disordered" evidence="1">
    <location>
        <begin position="77"/>
        <end position="115"/>
    </location>
</feature>
<gene>
    <name evidence="2" type="ORF">E5676_scaffold172G00410</name>
</gene>
<sequence>MSKGKTFERIPKHIMPPNALHPRDRALTTQAAMTTEDVQTTELLPEAKHRMSCALDLCIVYPCEHCNRNTFVLMGRSIPPNGDRSQHVQSRQTIARREHTGNEVQALSKQAHPPP</sequence>
<dbReference type="AlphaFoldDB" id="A0A5D3E6K2"/>
<evidence type="ECO:0000313" key="2">
    <source>
        <dbReference type="EMBL" id="TYK31552.1"/>
    </source>
</evidence>
<protein>
    <submittedName>
        <fullName evidence="2">Uncharacterized protein</fullName>
    </submittedName>
</protein>
<evidence type="ECO:0000313" key="3">
    <source>
        <dbReference type="Proteomes" id="UP000321947"/>
    </source>
</evidence>
<name>A0A5D3E6K2_CUCMM</name>
<dbReference type="Proteomes" id="UP000321947">
    <property type="component" value="Unassembled WGS sequence"/>
</dbReference>
<evidence type="ECO:0000256" key="1">
    <source>
        <dbReference type="SAM" id="MobiDB-lite"/>
    </source>
</evidence>